<comment type="caution">
    <text evidence="2">The sequence shown here is derived from an EMBL/GenBank/DDBJ whole genome shotgun (WGS) entry which is preliminary data.</text>
</comment>
<feature type="compositionally biased region" description="Polar residues" evidence="1">
    <location>
        <begin position="57"/>
        <end position="69"/>
    </location>
</feature>
<evidence type="ECO:0000313" key="3">
    <source>
        <dbReference type="Proteomes" id="UP000681722"/>
    </source>
</evidence>
<name>A0A8S2ZFV1_9BILA</name>
<dbReference type="EMBL" id="CAJOBC010134872">
    <property type="protein sequence ID" value="CAF4625372.1"/>
    <property type="molecule type" value="Genomic_DNA"/>
</dbReference>
<reference evidence="2" key="1">
    <citation type="submission" date="2021-02" db="EMBL/GenBank/DDBJ databases">
        <authorList>
            <person name="Nowell W R."/>
        </authorList>
    </citation>
    <scope>NUCLEOTIDE SEQUENCE</scope>
</reference>
<feature type="compositionally biased region" description="Basic and acidic residues" evidence="1">
    <location>
        <begin position="77"/>
        <end position="95"/>
    </location>
</feature>
<protein>
    <submittedName>
        <fullName evidence="2">Uncharacterized protein</fullName>
    </submittedName>
</protein>
<dbReference type="Proteomes" id="UP000681722">
    <property type="component" value="Unassembled WGS sequence"/>
</dbReference>
<gene>
    <name evidence="2" type="ORF">SRO942_LOCUS49675</name>
</gene>
<feature type="region of interest" description="Disordered" evidence="1">
    <location>
        <begin position="22"/>
        <end position="108"/>
    </location>
</feature>
<sequence length="128" mass="15120">MKVSICVAMNLNDKNVIQRKVVNQKKDDNSTKSSIDRIEQEKREFREREQELRKQRNSTLNGDSGNVSQEEQEDEIKEGYFEKIERLKRSEHERTNAPLLRGPKKQTNLAFQWEQKVANGRKDDNDDN</sequence>
<organism evidence="2 3">
    <name type="scientific">Didymodactylos carnosus</name>
    <dbReference type="NCBI Taxonomy" id="1234261"/>
    <lineage>
        <taxon>Eukaryota</taxon>
        <taxon>Metazoa</taxon>
        <taxon>Spiralia</taxon>
        <taxon>Gnathifera</taxon>
        <taxon>Rotifera</taxon>
        <taxon>Eurotatoria</taxon>
        <taxon>Bdelloidea</taxon>
        <taxon>Philodinida</taxon>
        <taxon>Philodinidae</taxon>
        <taxon>Didymodactylos</taxon>
    </lineage>
</organism>
<evidence type="ECO:0000256" key="1">
    <source>
        <dbReference type="SAM" id="MobiDB-lite"/>
    </source>
</evidence>
<feature type="compositionally biased region" description="Basic and acidic residues" evidence="1">
    <location>
        <begin position="24"/>
        <end position="54"/>
    </location>
</feature>
<accession>A0A8S2ZFV1</accession>
<proteinExistence type="predicted"/>
<dbReference type="AlphaFoldDB" id="A0A8S2ZFV1"/>
<evidence type="ECO:0000313" key="2">
    <source>
        <dbReference type="EMBL" id="CAF4625372.1"/>
    </source>
</evidence>